<evidence type="ECO:0000256" key="8">
    <source>
        <dbReference type="ARBA" id="ARBA00023180"/>
    </source>
</evidence>
<dbReference type="Proteomes" id="UP000034680">
    <property type="component" value="Unassembled WGS sequence"/>
</dbReference>
<dbReference type="STRING" id="1214573.A0A0G2IBA8"/>
<name>A0A0G2IBA8_9PEZI</name>
<evidence type="ECO:0000313" key="10">
    <source>
        <dbReference type="EMBL" id="KKY36995.1"/>
    </source>
</evidence>
<reference evidence="10 11" key="1">
    <citation type="submission" date="2015-05" db="EMBL/GenBank/DDBJ databases">
        <title>Distinctive expansion of gene families associated with plant cell wall degradation and secondary metabolism in the genomes of grapevine trunk pathogens.</title>
        <authorList>
            <person name="Lawrence D.P."/>
            <person name="Travadon R."/>
            <person name="Rolshausen P.E."/>
            <person name="Baumgartner K."/>
        </authorList>
    </citation>
    <scope>NUCLEOTIDE SEQUENCE [LARGE SCALE GENOMIC DNA]</scope>
    <source>
        <strain evidence="10">DA912</strain>
    </source>
</reference>
<organism evidence="10 11">
    <name type="scientific">Diaporthe ampelina</name>
    <dbReference type="NCBI Taxonomy" id="1214573"/>
    <lineage>
        <taxon>Eukaryota</taxon>
        <taxon>Fungi</taxon>
        <taxon>Dikarya</taxon>
        <taxon>Ascomycota</taxon>
        <taxon>Pezizomycotina</taxon>
        <taxon>Sordariomycetes</taxon>
        <taxon>Sordariomycetidae</taxon>
        <taxon>Diaporthales</taxon>
        <taxon>Diaporthaceae</taxon>
        <taxon>Diaporthe</taxon>
    </lineage>
</organism>
<keyword evidence="8" id="KW-0325">Glycoprotein</keyword>
<accession>A0A0G2IBA8</accession>
<keyword evidence="11" id="KW-1185">Reference proteome</keyword>
<dbReference type="GO" id="GO:0016020">
    <property type="term" value="C:membrane"/>
    <property type="evidence" value="ECO:0007669"/>
    <property type="project" value="UniProtKB-SubCell"/>
</dbReference>
<evidence type="ECO:0000256" key="2">
    <source>
        <dbReference type="ARBA" id="ARBA00004685"/>
    </source>
</evidence>
<dbReference type="AlphaFoldDB" id="A0A0G2IBA8"/>
<protein>
    <submittedName>
        <fullName evidence="10">Putative tat pathway signal sequence</fullName>
    </submittedName>
</protein>
<evidence type="ECO:0000256" key="3">
    <source>
        <dbReference type="ARBA" id="ARBA00022692"/>
    </source>
</evidence>
<keyword evidence="5" id="KW-0560">Oxidoreductase</keyword>
<dbReference type="Pfam" id="PF11807">
    <property type="entry name" value="UstYa"/>
    <property type="match status" value="1"/>
</dbReference>
<evidence type="ECO:0000256" key="4">
    <source>
        <dbReference type="ARBA" id="ARBA00022989"/>
    </source>
</evidence>
<comment type="similarity">
    <text evidence="9">Belongs to the ustYa family.</text>
</comment>
<sequence>MAEDQIQYRLERTYASQDSPQSEYQGWPNDEIDRLWNEYEKGGSFRIDRQTAERLPYPTEHLAIEGHEQDYVAGLAVFHQLHCLNMVRKALWPSRYNSSMLDPDGSVNYDRWSHIDHCIEVVRRCITCHSDVAALTYDWVEESQMVIHQEMLHTCRNFDLIRDWAYARSFTAPMRAHVEDGKVVSYVDKPYGPAWEKAKVKKPEGWNYTKEDF</sequence>
<comment type="subcellular location">
    <subcellularLocation>
        <location evidence="1">Membrane</location>
        <topology evidence="1">Single-pass membrane protein</topology>
    </subcellularLocation>
</comment>
<evidence type="ECO:0000256" key="1">
    <source>
        <dbReference type="ARBA" id="ARBA00004167"/>
    </source>
</evidence>
<dbReference type="EMBL" id="LCUC01000100">
    <property type="protein sequence ID" value="KKY36995.1"/>
    <property type="molecule type" value="Genomic_DNA"/>
</dbReference>
<keyword evidence="4" id="KW-1133">Transmembrane helix</keyword>
<dbReference type="GO" id="GO:0043386">
    <property type="term" value="P:mycotoxin biosynthetic process"/>
    <property type="evidence" value="ECO:0007669"/>
    <property type="project" value="InterPro"/>
</dbReference>
<dbReference type="GO" id="GO:0016491">
    <property type="term" value="F:oxidoreductase activity"/>
    <property type="evidence" value="ECO:0007669"/>
    <property type="project" value="UniProtKB-KW"/>
</dbReference>
<comment type="caution">
    <text evidence="10">The sequence shown here is derived from an EMBL/GenBank/DDBJ whole genome shotgun (WGS) entry which is preliminary data.</text>
</comment>
<dbReference type="PANTHER" id="PTHR33365:SF4">
    <property type="entry name" value="CYCLOCHLOROTINE BIOSYNTHESIS PROTEIN O"/>
    <property type="match status" value="1"/>
</dbReference>
<proteinExistence type="inferred from homology"/>
<reference evidence="10 11" key="2">
    <citation type="submission" date="2015-05" db="EMBL/GenBank/DDBJ databases">
        <authorList>
            <person name="Morales-Cruz A."/>
            <person name="Amrine K.C."/>
            <person name="Cantu D."/>
        </authorList>
    </citation>
    <scope>NUCLEOTIDE SEQUENCE [LARGE SCALE GENOMIC DNA]</scope>
    <source>
        <strain evidence="10">DA912</strain>
    </source>
</reference>
<keyword evidence="3" id="KW-0812">Transmembrane</keyword>
<evidence type="ECO:0000256" key="7">
    <source>
        <dbReference type="ARBA" id="ARBA00023136"/>
    </source>
</evidence>
<comment type="pathway">
    <text evidence="2">Mycotoxin biosynthesis.</text>
</comment>
<evidence type="ECO:0000256" key="9">
    <source>
        <dbReference type="ARBA" id="ARBA00035112"/>
    </source>
</evidence>
<evidence type="ECO:0000313" key="11">
    <source>
        <dbReference type="Proteomes" id="UP000034680"/>
    </source>
</evidence>
<keyword evidence="7" id="KW-0472">Membrane</keyword>
<dbReference type="InterPro" id="IPR021765">
    <property type="entry name" value="UstYa-like"/>
</dbReference>
<gene>
    <name evidence="10" type="ORF">UCDDA912_g03000</name>
</gene>
<evidence type="ECO:0000256" key="5">
    <source>
        <dbReference type="ARBA" id="ARBA00023002"/>
    </source>
</evidence>
<evidence type="ECO:0000256" key="6">
    <source>
        <dbReference type="ARBA" id="ARBA00023026"/>
    </source>
</evidence>
<dbReference type="OrthoDB" id="3687641at2759"/>
<keyword evidence="6" id="KW-0843">Virulence</keyword>
<dbReference type="PANTHER" id="PTHR33365">
    <property type="entry name" value="YALI0B05434P"/>
    <property type="match status" value="1"/>
</dbReference>